<dbReference type="GO" id="GO:0004849">
    <property type="term" value="F:uridine kinase activity"/>
    <property type="evidence" value="ECO:0007669"/>
    <property type="project" value="UniProtKB-EC"/>
</dbReference>
<dbReference type="Proteomes" id="UP000282926">
    <property type="component" value="Unassembled WGS sequence"/>
</dbReference>
<dbReference type="PANTHER" id="PTHR10285">
    <property type="entry name" value="URIDINE KINASE"/>
    <property type="match status" value="1"/>
</dbReference>
<dbReference type="NCBIfam" id="NF004018">
    <property type="entry name" value="PRK05480.1"/>
    <property type="match status" value="1"/>
</dbReference>
<evidence type="ECO:0000256" key="1">
    <source>
        <dbReference type="ARBA" id="ARBA00004496"/>
    </source>
</evidence>
<dbReference type="InterPro" id="IPR026008">
    <property type="entry name" value="Uridine_kinase"/>
</dbReference>
<evidence type="ECO:0000256" key="9">
    <source>
        <dbReference type="ARBA" id="ARBA00022741"/>
    </source>
</evidence>
<comment type="pathway">
    <text evidence="3 16 17">Pyrimidine metabolism; CTP biosynthesis via salvage pathway; CTP from cytidine: step 1/3.</text>
</comment>
<dbReference type="InterPro" id="IPR027417">
    <property type="entry name" value="P-loop_NTPase"/>
</dbReference>
<dbReference type="InterPro" id="IPR000764">
    <property type="entry name" value="Uridine_kinase-like"/>
</dbReference>
<evidence type="ECO:0000256" key="17">
    <source>
        <dbReference type="RuleBase" id="RU003825"/>
    </source>
</evidence>
<accession>A0ABY0CYE4</accession>
<comment type="pathway">
    <text evidence="2 16 17">Pyrimidine metabolism; UMP biosynthesis via salvage pathway; UMP from uridine: step 1/1.</text>
</comment>
<keyword evidence="20" id="KW-1185">Reference proteome</keyword>
<sequence>MSSASPILVGIAGGTGSGKTTVVRRILEAFDEDVICLDMDSYYRDLSEMPKEERRKFNFDHPDAFDTELFIQHLQDLSAGQAVKKPVYSFAESVRTENVVEIEPAPIVIVEGILVLADARVRDLLEVKIFVDADDDIRFIRRLERDVAERGRTLESVISQYQRTVRPMHYSFVEPSKRYADVIIPRGGKNDIAINMVVADITSRLTHIKVRNQLNLI</sequence>
<comment type="caution">
    <text evidence="19">The sequence shown here is derived from an EMBL/GenBank/DDBJ whole genome shotgun (WGS) entry which is preliminary data.</text>
</comment>
<evidence type="ECO:0000256" key="10">
    <source>
        <dbReference type="ARBA" id="ARBA00022777"/>
    </source>
</evidence>
<keyword evidence="11 16" id="KW-0067">ATP-binding</keyword>
<reference evidence="19 20" key="1">
    <citation type="submission" date="2019-01" db="EMBL/GenBank/DDBJ databases">
        <title>Lujinxingia litoralis gen. nov., sp. nov. and Lujinxingia sediminis gen. nov., sp. nov., new members in the order Bradymonadales, isolated from coastal sediment.</title>
        <authorList>
            <person name="Li C.-M."/>
        </authorList>
    </citation>
    <scope>NUCLEOTIDE SEQUENCE [LARGE SCALE GENOMIC DNA]</scope>
    <source>
        <strain evidence="19 20">SEH01</strain>
    </source>
</reference>
<comment type="similarity">
    <text evidence="4 16 17">Belongs to the uridine kinase family.</text>
</comment>
<dbReference type="CDD" id="cd02023">
    <property type="entry name" value="UMPK"/>
    <property type="match status" value="1"/>
</dbReference>
<comment type="catalytic activity">
    <reaction evidence="14 17">
        <text>cytidine + ATP = CMP + ADP + H(+)</text>
        <dbReference type="Rhea" id="RHEA:24674"/>
        <dbReference type="ChEBI" id="CHEBI:15378"/>
        <dbReference type="ChEBI" id="CHEBI:17562"/>
        <dbReference type="ChEBI" id="CHEBI:30616"/>
        <dbReference type="ChEBI" id="CHEBI:60377"/>
        <dbReference type="ChEBI" id="CHEBI:456216"/>
        <dbReference type="EC" id="2.7.1.48"/>
    </reaction>
</comment>
<evidence type="ECO:0000256" key="15">
    <source>
        <dbReference type="ARBA" id="ARBA00048909"/>
    </source>
</evidence>
<keyword evidence="7 16" id="KW-0963">Cytoplasm</keyword>
<evidence type="ECO:0000256" key="8">
    <source>
        <dbReference type="ARBA" id="ARBA00022679"/>
    </source>
</evidence>
<dbReference type="PRINTS" id="PR00988">
    <property type="entry name" value="URIDINKINASE"/>
</dbReference>
<evidence type="ECO:0000256" key="12">
    <source>
        <dbReference type="ARBA" id="ARBA00030641"/>
    </source>
</evidence>
<proteinExistence type="inferred from homology"/>
<dbReference type="Gene3D" id="3.40.50.300">
    <property type="entry name" value="P-loop containing nucleotide triphosphate hydrolases"/>
    <property type="match status" value="1"/>
</dbReference>
<evidence type="ECO:0000256" key="4">
    <source>
        <dbReference type="ARBA" id="ARBA00005408"/>
    </source>
</evidence>
<feature type="binding site" evidence="16">
    <location>
        <begin position="13"/>
        <end position="20"/>
    </location>
    <ligand>
        <name>ATP</name>
        <dbReference type="ChEBI" id="CHEBI:30616"/>
    </ligand>
</feature>
<dbReference type="EMBL" id="SADD01000001">
    <property type="protein sequence ID" value="RVU48907.1"/>
    <property type="molecule type" value="Genomic_DNA"/>
</dbReference>
<protein>
    <recommendedName>
        <fullName evidence="6 16">Uridine kinase</fullName>
        <ecNumber evidence="5 16">2.7.1.48</ecNumber>
    </recommendedName>
    <alternativeName>
        <fullName evidence="12 16">Cytidine monophosphokinase</fullName>
    </alternativeName>
    <alternativeName>
        <fullName evidence="13 16">Uridine monophosphokinase</fullName>
    </alternativeName>
</protein>
<evidence type="ECO:0000256" key="16">
    <source>
        <dbReference type="HAMAP-Rule" id="MF_00551"/>
    </source>
</evidence>
<evidence type="ECO:0000256" key="6">
    <source>
        <dbReference type="ARBA" id="ARBA00021478"/>
    </source>
</evidence>
<evidence type="ECO:0000256" key="13">
    <source>
        <dbReference type="ARBA" id="ARBA00031452"/>
    </source>
</evidence>
<dbReference type="EC" id="2.7.1.48" evidence="5 16"/>
<comment type="subcellular location">
    <subcellularLocation>
        <location evidence="1 16 17">Cytoplasm</location>
    </subcellularLocation>
</comment>
<dbReference type="RefSeq" id="WP_115602493.1">
    <property type="nucleotide sequence ID" value="NZ_SADD01000001.1"/>
</dbReference>
<dbReference type="Pfam" id="PF00485">
    <property type="entry name" value="PRK"/>
    <property type="match status" value="1"/>
</dbReference>
<dbReference type="InterPro" id="IPR006083">
    <property type="entry name" value="PRK/URK"/>
</dbReference>
<evidence type="ECO:0000256" key="2">
    <source>
        <dbReference type="ARBA" id="ARBA00004690"/>
    </source>
</evidence>
<comment type="catalytic activity">
    <reaction evidence="15 16 17">
        <text>uridine + ATP = UMP + ADP + H(+)</text>
        <dbReference type="Rhea" id="RHEA:16825"/>
        <dbReference type="ChEBI" id="CHEBI:15378"/>
        <dbReference type="ChEBI" id="CHEBI:16704"/>
        <dbReference type="ChEBI" id="CHEBI:30616"/>
        <dbReference type="ChEBI" id="CHEBI:57865"/>
        <dbReference type="ChEBI" id="CHEBI:456216"/>
        <dbReference type="EC" id="2.7.1.48"/>
    </reaction>
</comment>
<dbReference type="HAMAP" id="MF_00551">
    <property type="entry name" value="Uridine_kinase"/>
    <property type="match status" value="1"/>
</dbReference>
<evidence type="ECO:0000313" key="19">
    <source>
        <dbReference type="EMBL" id="RVU48907.1"/>
    </source>
</evidence>
<evidence type="ECO:0000256" key="3">
    <source>
        <dbReference type="ARBA" id="ARBA00004784"/>
    </source>
</evidence>
<feature type="domain" description="Phosphoribulokinase/uridine kinase" evidence="18">
    <location>
        <begin position="9"/>
        <end position="193"/>
    </location>
</feature>
<evidence type="ECO:0000256" key="14">
    <source>
        <dbReference type="ARBA" id="ARBA00047436"/>
    </source>
</evidence>
<evidence type="ECO:0000256" key="7">
    <source>
        <dbReference type="ARBA" id="ARBA00022490"/>
    </source>
</evidence>
<keyword evidence="9 16" id="KW-0547">Nucleotide-binding</keyword>
<dbReference type="NCBIfam" id="TIGR00235">
    <property type="entry name" value="udk"/>
    <property type="match status" value="1"/>
</dbReference>
<evidence type="ECO:0000313" key="20">
    <source>
        <dbReference type="Proteomes" id="UP000282926"/>
    </source>
</evidence>
<name>A0ABY0CYE4_9DELT</name>
<evidence type="ECO:0000256" key="5">
    <source>
        <dbReference type="ARBA" id="ARBA00012137"/>
    </source>
</evidence>
<keyword evidence="8 16" id="KW-0808">Transferase</keyword>
<organism evidence="19 20">
    <name type="scientific">Lujinxingia sediminis</name>
    <dbReference type="NCBI Taxonomy" id="2480984"/>
    <lineage>
        <taxon>Bacteria</taxon>
        <taxon>Deltaproteobacteria</taxon>
        <taxon>Bradymonadales</taxon>
        <taxon>Lujinxingiaceae</taxon>
        <taxon>Lujinxingia</taxon>
    </lineage>
</organism>
<dbReference type="SUPFAM" id="SSF52540">
    <property type="entry name" value="P-loop containing nucleoside triphosphate hydrolases"/>
    <property type="match status" value="1"/>
</dbReference>
<evidence type="ECO:0000256" key="11">
    <source>
        <dbReference type="ARBA" id="ARBA00022840"/>
    </source>
</evidence>
<evidence type="ECO:0000259" key="18">
    <source>
        <dbReference type="Pfam" id="PF00485"/>
    </source>
</evidence>
<gene>
    <name evidence="16" type="primary">udk</name>
    <name evidence="19" type="ORF">EA187_05630</name>
</gene>
<keyword evidence="10 16" id="KW-0418">Kinase</keyword>